<name>A0A915KFE5_ROMCU</name>
<dbReference type="Proteomes" id="UP000887565">
    <property type="component" value="Unplaced"/>
</dbReference>
<sequence>MVKMQKSPSFNPWATSTMQARAELFKDEKVDKCLINFIDLRLELHRNTNKFLLQCFDSNAKDLKLENVRTPTPPKMTLACLLMTESKKFIREVRKENSMEDINKLWRVEITMVTIVVVVYCKR</sequence>
<evidence type="ECO:0000313" key="2">
    <source>
        <dbReference type="WBParaSite" id="nRc.2.0.1.t37533-RA"/>
    </source>
</evidence>
<protein>
    <submittedName>
        <fullName evidence="2">Uncharacterized protein</fullName>
    </submittedName>
</protein>
<organism evidence="1 2">
    <name type="scientific">Romanomermis culicivorax</name>
    <name type="common">Nematode worm</name>
    <dbReference type="NCBI Taxonomy" id="13658"/>
    <lineage>
        <taxon>Eukaryota</taxon>
        <taxon>Metazoa</taxon>
        <taxon>Ecdysozoa</taxon>
        <taxon>Nematoda</taxon>
        <taxon>Enoplea</taxon>
        <taxon>Dorylaimia</taxon>
        <taxon>Mermithida</taxon>
        <taxon>Mermithoidea</taxon>
        <taxon>Mermithidae</taxon>
        <taxon>Romanomermis</taxon>
    </lineage>
</organism>
<dbReference type="WBParaSite" id="nRc.2.0.1.t37533-RA">
    <property type="protein sequence ID" value="nRc.2.0.1.t37533-RA"/>
    <property type="gene ID" value="nRc.2.0.1.g37533"/>
</dbReference>
<reference evidence="2" key="1">
    <citation type="submission" date="2022-11" db="UniProtKB">
        <authorList>
            <consortium name="WormBaseParasite"/>
        </authorList>
    </citation>
    <scope>IDENTIFICATION</scope>
</reference>
<evidence type="ECO:0000313" key="1">
    <source>
        <dbReference type="Proteomes" id="UP000887565"/>
    </source>
</evidence>
<keyword evidence="1" id="KW-1185">Reference proteome</keyword>
<dbReference type="AlphaFoldDB" id="A0A915KFE5"/>
<proteinExistence type="predicted"/>
<accession>A0A915KFE5</accession>